<name>A0A5J4PIW7_9EUKA</name>
<dbReference type="AlphaFoldDB" id="A0A5J4PIW7"/>
<feature type="compositionally biased region" description="Polar residues" evidence="1">
    <location>
        <begin position="1"/>
        <end position="12"/>
    </location>
</feature>
<dbReference type="Proteomes" id="UP000324800">
    <property type="component" value="Unassembled WGS sequence"/>
</dbReference>
<feature type="region of interest" description="Disordered" evidence="1">
    <location>
        <begin position="1"/>
        <end position="35"/>
    </location>
</feature>
<evidence type="ECO:0000313" key="2">
    <source>
        <dbReference type="EMBL" id="KAA6309417.1"/>
    </source>
</evidence>
<reference evidence="2 3" key="1">
    <citation type="submission" date="2019-03" db="EMBL/GenBank/DDBJ databases">
        <title>Single cell metagenomics reveals metabolic interactions within the superorganism composed of flagellate Streblomastix strix and complex community of Bacteroidetes bacteria on its surface.</title>
        <authorList>
            <person name="Treitli S.C."/>
            <person name="Kolisko M."/>
            <person name="Husnik F."/>
            <person name="Keeling P."/>
            <person name="Hampl V."/>
        </authorList>
    </citation>
    <scope>NUCLEOTIDE SEQUENCE [LARGE SCALE GENOMIC DNA]</scope>
    <source>
        <strain evidence="2">ST1C</strain>
    </source>
</reference>
<sequence>MSTAPPNTDNNISPPPANKTDVSSLPVLANSAALT</sequence>
<gene>
    <name evidence="2" type="ORF">EZS28_056515</name>
</gene>
<evidence type="ECO:0000256" key="1">
    <source>
        <dbReference type="SAM" id="MobiDB-lite"/>
    </source>
</evidence>
<comment type="caution">
    <text evidence="2">The sequence shown here is derived from an EMBL/GenBank/DDBJ whole genome shotgun (WGS) entry which is preliminary data.</text>
</comment>
<feature type="non-terminal residue" evidence="2">
    <location>
        <position position="35"/>
    </location>
</feature>
<evidence type="ECO:0000313" key="3">
    <source>
        <dbReference type="Proteomes" id="UP000324800"/>
    </source>
</evidence>
<organism evidence="2 3">
    <name type="scientific">Streblomastix strix</name>
    <dbReference type="NCBI Taxonomy" id="222440"/>
    <lineage>
        <taxon>Eukaryota</taxon>
        <taxon>Metamonada</taxon>
        <taxon>Preaxostyla</taxon>
        <taxon>Oxymonadida</taxon>
        <taxon>Streblomastigidae</taxon>
        <taxon>Streblomastix</taxon>
    </lineage>
</organism>
<proteinExistence type="predicted"/>
<accession>A0A5J4PIW7</accession>
<dbReference type="EMBL" id="SNRW01050303">
    <property type="protein sequence ID" value="KAA6309417.1"/>
    <property type="molecule type" value="Genomic_DNA"/>
</dbReference>
<protein>
    <submittedName>
        <fullName evidence="2">Uncharacterized protein</fullName>
    </submittedName>
</protein>